<evidence type="ECO:0000256" key="2">
    <source>
        <dbReference type="ARBA" id="ARBA00022617"/>
    </source>
</evidence>
<evidence type="ECO:0000256" key="9">
    <source>
        <dbReference type="SAM" id="Phobius"/>
    </source>
</evidence>
<dbReference type="InParanoid" id="A0A061GTN3"/>
<dbReference type="InterPro" id="IPR036396">
    <property type="entry name" value="Cyt_P450_sf"/>
</dbReference>
<evidence type="ECO:0000313" key="10">
    <source>
        <dbReference type="EMBL" id="EOY32537.1"/>
    </source>
</evidence>
<keyword evidence="4 8" id="KW-0560">Oxidoreductase</keyword>
<dbReference type="InterPro" id="IPR002401">
    <property type="entry name" value="Cyt_P450_E_grp-I"/>
</dbReference>
<dbReference type="GO" id="GO:0016709">
    <property type="term" value="F:oxidoreductase activity, acting on paired donors, with incorporation or reduction of molecular oxygen, NAD(P)H as one donor, and incorporation of one atom of oxygen"/>
    <property type="evidence" value="ECO:0007669"/>
    <property type="project" value="UniProtKB-ARBA"/>
</dbReference>
<evidence type="ECO:0000256" key="5">
    <source>
        <dbReference type="ARBA" id="ARBA00023004"/>
    </source>
</evidence>
<dbReference type="PANTHER" id="PTHR47950">
    <property type="entry name" value="CYTOCHROME P450, FAMILY 76, SUBFAMILY C, POLYPEPTIDE 5-RELATED"/>
    <property type="match status" value="1"/>
</dbReference>
<keyword evidence="6 8" id="KW-0503">Monooxygenase</keyword>
<dbReference type="PROSITE" id="PS00086">
    <property type="entry name" value="CYTOCHROME_P450"/>
    <property type="match status" value="1"/>
</dbReference>
<feature type="transmembrane region" description="Helical" evidence="9">
    <location>
        <begin position="12"/>
        <end position="38"/>
    </location>
</feature>
<keyword evidence="11" id="KW-1185">Reference proteome</keyword>
<dbReference type="PRINTS" id="PR00385">
    <property type="entry name" value="P450"/>
</dbReference>
<dbReference type="FunFam" id="1.10.630.10:FF:000026">
    <property type="entry name" value="Cytochrome P450 82C4"/>
    <property type="match status" value="1"/>
</dbReference>
<dbReference type="InterPro" id="IPR017972">
    <property type="entry name" value="Cyt_P450_CS"/>
</dbReference>
<gene>
    <name evidence="10" type="ORF">TCM_040511</name>
</gene>
<dbReference type="InterPro" id="IPR001128">
    <property type="entry name" value="Cyt_P450"/>
</dbReference>
<reference evidence="10 11" key="1">
    <citation type="journal article" date="2013" name="Genome Biol.">
        <title>The genome sequence of the most widely cultivated cacao type and its use to identify candidate genes regulating pod color.</title>
        <authorList>
            <person name="Motamayor J.C."/>
            <person name="Mockaitis K."/>
            <person name="Schmutz J."/>
            <person name="Haiminen N."/>
            <person name="Iii D.L."/>
            <person name="Cornejo O."/>
            <person name="Findley S.D."/>
            <person name="Zheng P."/>
            <person name="Utro F."/>
            <person name="Royaert S."/>
            <person name="Saski C."/>
            <person name="Jenkins J."/>
            <person name="Podicheti R."/>
            <person name="Zhao M."/>
            <person name="Scheffler B.E."/>
            <person name="Stack J.C."/>
            <person name="Feltus F.A."/>
            <person name="Mustiga G.M."/>
            <person name="Amores F."/>
            <person name="Phillips W."/>
            <person name="Marelli J.P."/>
            <person name="May G.D."/>
            <person name="Shapiro H."/>
            <person name="Ma J."/>
            <person name="Bustamante C.D."/>
            <person name="Schnell R.J."/>
            <person name="Main D."/>
            <person name="Gilbert D."/>
            <person name="Parida L."/>
            <person name="Kuhn D.N."/>
        </authorList>
    </citation>
    <scope>NUCLEOTIDE SEQUENCE [LARGE SCALE GENOMIC DNA]</scope>
    <source>
        <strain evidence="11">cv. Matina 1-6</strain>
    </source>
</reference>
<evidence type="ECO:0000256" key="8">
    <source>
        <dbReference type="RuleBase" id="RU000461"/>
    </source>
</evidence>
<keyword evidence="3 7" id="KW-0479">Metal-binding</keyword>
<name>A0A061GTN3_THECC</name>
<dbReference type="PRINTS" id="PR00463">
    <property type="entry name" value="EP450I"/>
</dbReference>
<dbReference type="Gene3D" id="1.10.630.10">
    <property type="entry name" value="Cytochrome P450"/>
    <property type="match status" value="1"/>
</dbReference>
<keyword evidence="9" id="KW-1133">Transmembrane helix</keyword>
<comment type="cofactor">
    <cofactor evidence="7">
        <name>heme</name>
        <dbReference type="ChEBI" id="CHEBI:30413"/>
    </cofactor>
</comment>
<evidence type="ECO:0000256" key="6">
    <source>
        <dbReference type="ARBA" id="ARBA00023033"/>
    </source>
</evidence>
<feature type="binding site" description="axial binding residue" evidence="7">
    <location>
        <position position="468"/>
    </location>
    <ligand>
        <name>heme</name>
        <dbReference type="ChEBI" id="CHEBI:30413"/>
    </ligand>
    <ligandPart>
        <name>Fe</name>
        <dbReference type="ChEBI" id="CHEBI:18248"/>
    </ligandPart>
</feature>
<dbReference type="EMBL" id="CM001887">
    <property type="protein sequence ID" value="EOY32537.1"/>
    <property type="molecule type" value="Genomic_DNA"/>
</dbReference>
<evidence type="ECO:0000256" key="1">
    <source>
        <dbReference type="ARBA" id="ARBA00010617"/>
    </source>
</evidence>
<comment type="similarity">
    <text evidence="1 8">Belongs to the cytochrome P450 family.</text>
</comment>
<evidence type="ECO:0000313" key="11">
    <source>
        <dbReference type="Proteomes" id="UP000026915"/>
    </source>
</evidence>
<evidence type="ECO:0000256" key="7">
    <source>
        <dbReference type="PIRSR" id="PIRSR602401-1"/>
    </source>
</evidence>
<dbReference type="PANTHER" id="PTHR47950:SF41">
    <property type="entry name" value="(S)-N-METHYLCOCLAURINE 3'-HYDROXYLASE ISOZYME 2-RELATED"/>
    <property type="match status" value="1"/>
</dbReference>
<dbReference type="SUPFAM" id="SSF48264">
    <property type="entry name" value="Cytochrome P450"/>
    <property type="match status" value="1"/>
</dbReference>
<protein>
    <submittedName>
        <fullName evidence="10">Cytochrome P450, family 706, subfamily A, polypeptide 4 isoform 1</fullName>
    </submittedName>
</protein>
<dbReference type="OMA" id="YHVPKHA"/>
<dbReference type="Gramene" id="EOY32537">
    <property type="protein sequence ID" value="EOY32537"/>
    <property type="gene ID" value="TCM_040511"/>
</dbReference>
<organism evidence="10 11">
    <name type="scientific">Theobroma cacao</name>
    <name type="common">Cacao</name>
    <name type="synonym">Cocoa</name>
    <dbReference type="NCBI Taxonomy" id="3641"/>
    <lineage>
        <taxon>Eukaryota</taxon>
        <taxon>Viridiplantae</taxon>
        <taxon>Streptophyta</taxon>
        <taxon>Embryophyta</taxon>
        <taxon>Tracheophyta</taxon>
        <taxon>Spermatophyta</taxon>
        <taxon>Magnoliopsida</taxon>
        <taxon>eudicotyledons</taxon>
        <taxon>Gunneridae</taxon>
        <taxon>Pentapetalae</taxon>
        <taxon>rosids</taxon>
        <taxon>malvids</taxon>
        <taxon>Malvales</taxon>
        <taxon>Malvaceae</taxon>
        <taxon>Byttnerioideae</taxon>
        <taxon>Theobroma</taxon>
    </lineage>
</organism>
<keyword evidence="9" id="KW-0812">Transmembrane</keyword>
<keyword evidence="9" id="KW-0472">Membrane</keyword>
<dbReference type="GO" id="GO:0016491">
    <property type="term" value="F:oxidoreductase activity"/>
    <property type="evidence" value="ECO:0000318"/>
    <property type="project" value="GO_Central"/>
</dbReference>
<keyword evidence="2 7" id="KW-0349">Heme</keyword>
<dbReference type="Pfam" id="PF00067">
    <property type="entry name" value="p450"/>
    <property type="match status" value="1"/>
</dbReference>
<dbReference type="HOGENOM" id="CLU_001570_4_0_1"/>
<accession>A0A061GTN3</accession>
<dbReference type="GO" id="GO:0005506">
    <property type="term" value="F:iron ion binding"/>
    <property type="evidence" value="ECO:0007669"/>
    <property type="project" value="InterPro"/>
</dbReference>
<dbReference type="AlphaFoldDB" id="A0A061GTN3"/>
<dbReference type="Proteomes" id="UP000026915">
    <property type="component" value="Chromosome 9"/>
</dbReference>
<dbReference type="GO" id="GO:0020037">
    <property type="term" value="F:heme binding"/>
    <property type="evidence" value="ECO:0007669"/>
    <property type="project" value="InterPro"/>
</dbReference>
<dbReference type="CDD" id="cd11073">
    <property type="entry name" value="CYP76-like"/>
    <property type="match status" value="1"/>
</dbReference>
<proteinExistence type="inferred from homology"/>
<dbReference type="eggNOG" id="KOG0156">
    <property type="taxonomic scope" value="Eukaryota"/>
</dbReference>
<evidence type="ECO:0000256" key="3">
    <source>
        <dbReference type="ARBA" id="ARBA00022723"/>
    </source>
</evidence>
<evidence type="ECO:0000256" key="4">
    <source>
        <dbReference type="ARBA" id="ARBA00023002"/>
    </source>
</evidence>
<sequence length="530" mass="59878">MDLLHSSILSVIAHFSSLVSGSMMILAVTMSIASYFLIPILLGGRSKNWKNAPPGPVGWPILGSLPHLSHRLHEDFFHLAKIHGPLFCLKMGIKPAIVISSPEMASEILKEKEGMFSSRTITEAIRVVSYDAHSIIFSPYGPRWKALRRILITELLSPKAFEQFEPVRTTQVHGLLKYLYILSKSSTQVNIAESAFTALANLVSNILCSKSLFDNSKPEGRKMKEMFWEMIKVLGTPNFSDLIPIVKPFDLQGLKRKISGIFDQLDAFYEKLIEERLAEKGTAELQRGNNETMDMLDVLLSYKSNDKENGLDRFSRAIIKGMLSEMFIAGTETTSSTVEWGMTEILRKPSVHKKLLLELDQVVGKNRFVVESDIPNLPYLQATVKEVFRLHPGVPLIIPRRTNEACEVAGYHIPKHCIVYVNIWGIARDPKVWEDPLEFKPERFIGSSVDVKGQDFNLLPFGTGRRSCVGWPLAHRMVHYYLAALLHAFEWDSPPEILRDMNERVGLTLQKDKSLLGTPKPRLQASVYEH</sequence>
<keyword evidence="5 7" id="KW-0408">Iron</keyword>